<comment type="caution">
    <text evidence="4">The sequence shown here is derived from an EMBL/GenBank/DDBJ whole genome shotgun (WGS) entry which is preliminary data.</text>
</comment>
<evidence type="ECO:0000313" key="4">
    <source>
        <dbReference type="EMBL" id="EKB31642.1"/>
    </source>
</evidence>
<feature type="compositionally biased region" description="Polar residues" evidence="2">
    <location>
        <begin position="1"/>
        <end position="10"/>
    </location>
</feature>
<evidence type="ECO:0000256" key="2">
    <source>
        <dbReference type="SAM" id="MobiDB-lite"/>
    </source>
</evidence>
<proteinExistence type="predicted"/>
<dbReference type="eggNOG" id="COG0675">
    <property type="taxonomic scope" value="Bacteria"/>
</dbReference>
<reference evidence="4 5" key="1">
    <citation type="submission" date="2012-05" db="EMBL/GenBank/DDBJ databases">
        <title>The Genome Sequence of Sutterella wadsworthensis 2_1_59BFAA.</title>
        <authorList>
            <consortium name="The Broad Institute Genome Sequencing Platform"/>
            <person name="Earl A."/>
            <person name="Ward D."/>
            <person name="Feldgarden M."/>
            <person name="Gevers D."/>
            <person name="Daigneault M."/>
            <person name="Strauss J."/>
            <person name="Allen-Vercoe E."/>
            <person name="Walker B."/>
            <person name="Young S.K."/>
            <person name="Zeng Q."/>
            <person name="Gargeya S."/>
            <person name="Fitzgerald M."/>
            <person name="Haas B."/>
            <person name="Abouelleil A."/>
            <person name="Alvarado L."/>
            <person name="Arachchi H.M."/>
            <person name="Berlin A.M."/>
            <person name="Chapman S.B."/>
            <person name="Goldberg J."/>
            <person name="Griggs A."/>
            <person name="Gujja S."/>
            <person name="Hansen M."/>
            <person name="Howarth C."/>
            <person name="Imamovic A."/>
            <person name="Larimer J."/>
            <person name="McCowen C."/>
            <person name="Montmayeur A."/>
            <person name="Murphy C."/>
            <person name="Neiman D."/>
            <person name="Pearson M."/>
            <person name="Priest M."/>
            <person name="Roberts A."/>
            <person name="Saif S."/>
            <person name="Shea T."/>
            <person name="Sisk P."/>
            <person name="Sykes S."/>
            <person name="Wortman J."/>
            <person name="Nusbaum C."/>
            <person name="Birren B."/>
        </authorList>
    </citation>
    <scope>NUCLEOTIDE SEQUENCE [LARGE SCALE GENOMIC DNA]</scope>
    <source>
        <strain evidence="4 5">2_1_59BFAA</strain>
    </source>
</reference>
<evidence type="ECO:0000313" key="5">
    <source>
        <dbReference type="Proteomes" id="UP000005835"/>
    </source>
</evidence>
<dbReference type="Proteomes" id="UP000005835">
    <property type="component" value="Unassembled WGS sequence"/>
</dbReference>
<name>K1JVB9_9BURK</name>
<dbReference type="STRING" id="742823.HMPREF9465_00800"/>
<accession>K1JVB9</accession>
<dbReference type="RefSeq" id="WP_005434358.1">
    <property type="nucleotide sequence ID" value="NZ_JH815514.1"/>
</dbReference>
<feature type="domain" description="Cas12f1-like TNB" evidence="3">
    <location>
        <begin position="40"/>
        <end position="102"/>
    </location>
</feature>
<keyword evidence="5" id="KW-1185">Reference proteome</keyword>
<dbReference type="AlphaFoldDB" id="K1JVB9"/>
<dbReference type="HOGENOM" id="CLU_1739599_0_0_4"/>
<dbReference type="Pfam" id="PF07282">
    <property type="entry name" value="Cas12f1-like_TNB"/>
    <property type="match status" value="1"/>
</dbReference>
<protein>
    <recommendedName>
        <fullName evidence="3">Cas12f1-like TNB domain-containing protein</fullName>
    </recommendedName>
</protein>
<dbReference type="InterPro" id="IPR010095">
    <property type="entry name" value="Cas12f1-like_TNB"/>
</dbReference>
<dbReference type="EMBL" id="ADMG01000019">
    <property type="protein sequence ID" value="EKB31642.1"/>
    <property type="molecule type" value="Genomic_DNA"/>
</dbReference>
<evidence type="ECO:0000256" key="1">
    <source>
        <dbReference type="ARBA" id="ARBA00023125"/>
    </source>
</evidence>
<gene>
    <name evidence="4" type="ORF">HMPREF9465_00800</name>
</gene>
<feature type="region of interest" description="Disordered" evidence="2">
    <location>
        <begin position="1"/>
        <end position="27"/>
    </location>
</feature>
<evidence type="ECO:0000259" key="3">
    <source>
        <dbReference type="Pfam" id="PF07282"/>
    </source>
</evidence>
<keyword evidence="1" id="KW-0238">DNA-binding</keyword>
<sequence>MNLKNMTKSAEGTVKDPGRNLKQKSGLNRSLARVAPYGMRMAIQWALFKADGRLILVDPKYTSQTRPRCGYTSSTNRPAQAHFGCQLCGCTENADVAGALNVLKKSRTGSVRPSSELGNKSAAGTVLFFAS</sequence>
<organism evidence="4 5">
    <name type="scientific">Sutterella wadsworthensis 2_1_59BFAA</name>
    <dbReference type="NCBI Taxonomy" id="742823"/>
    <lineage>
        <taxon>Bacteria</taxon>
        <taxon>Pseudomonadati</taxon>
        <taxon>Pseudomonadota</taxon>
        <taxon>Betaproteobacteria</taxon>
        <taxon>Burkholderiales</taxon>
        <taxon>Sutterellaceae</taxon>
        <taxon>Sutterella</taxon>
    </lineage>
</organism>
<dbReference type="GO" id="GO:0003677">
    <property type="term" value="F:DNA binding"/>
    <property type="evidence" value="ECO:0007669"/>
    <property type="project" value="UniProtKB-KW"/>
</dbReference>